<evidence type="ECO:0000259" key="5">
    <source>
        <dbReference type="Pfam" id="PF04542"/>
    </source>
</evidence>
<dbReference type="InterPro" id="IPR039425">
    <property type="entry name" value="RNA_pol_sigma-70-like"/>
</dbReference>
<dbReference type="Gene3D" id="1.10.1740.10">
    <property type="match status" value="1"/>
</dbReference>
<keyword evidence="3" id="KW-0731">Sigma factor</keyword>
<dbReference type="InterPro" id="IPR007627">
    <property type="entry name" value="RNA_pol_sigma70_r2"/>
</dbReference>
<feature type="domain" description="RNA polymerase sigma factor 70 region 4 type 2" evidence="6">
    <location>
        <begin position="126"/>
        <end position="176"/>
    </location>
</feature>
<dbReference type="PANTHER" id="PTHR43133:SF51">
    <property type="entry name" value="RNA POLYMERASE SIGMA FACTOR"/>
    <property type="match status" value="1"/>
</dbReference>
<dbReference type="InterPro" id="IPR013325">
    <property type="entry name" value="RNA_pol_sigma_r2"/>
</dbReference>
<dbReference type="CDD" id="cd06171">
    <property type="entry name" value="Sigma70_r4"/>
    <property type="match status" value="1"/>
</dbReference>
<proteinExistence type="inferred from homology"/>
<dbReference type="GO" id="GO:0016987">
    <property type="term" value="F:sigma factor activity"/>
    <property type="evidence" value="ECO:0007669"/>
    <property type="project" value="UniProtKB-KW"/>
</dbReference>
<keyword evidence="2" id="KW-0805">Transcription regulation</keyword>
<dbReference type="SUPFAM" id="SSF88659">
    <property type="entry name" value="Sigma3 and sigma4 domains of RNA polymerase sigma factors"/>
    <property type="match status" value="1"/>
</dbReference>
<dbReference type="GO" id="GO:0006352">
    <property type="term" value="P:DNA-templated transcription initiation"/>
    <property type="evidence" value="ECO:0007669"/>
    <property type="project" value="InterPro"/>
</dbReference>
<dbReference type="EMBL" id="PP511876">
    <property type="protein sequence ID" value="XCD08455.1"/>
    <property type="molecule type" value="Genomic_DNA"/>
</dbReference>
<evidence type="ECO:0000256" key="3">
    <source>
        <dbReference type="ARBA" id="ARBA00023082"/>
    </source>
</evidence>
<evidence type="ECO:0000256" key="2">
    <source>
        <dbReference type="ARBA" id="ARBA00023015"/>
    </source>
</evidence>
<evidence type="ECO:0000256" key="1">
    <source>
        <dbReference type="ARBA" id="ARBA00010641"/>
    </source>
</evidence>
<evidence type="ECO:0000259" key="6">
    <source>
        <dbReference type="Pfam" id="PF08281"/>
    </source>
</evidence>
<comment type="similarity">
    <text evidence="1">Belongs to the sigma-70 factor family. ECF subfamily.</text>
</comment>
<dbReference type="Gene3D" id="1.10.10.10">
    <property type="entry name" value="Winged helix-like DNA-binding domain superfamily/Winged helix DNA-binding domain"/>
    <property type="match status" value="1"/>
</dbReference>
<sequence length="209" mass="24027">MKHSITPEEIELIKSAQAGSELAFSKLFKLYKPFVDNLLYSYLKDRDEARDITNIVFLRVHEKLSKFTNYSTFGGWLRILTKNVAIDYLRTVKNNCTLQDNVSRSILDEDCDDTEVSYTNKITYDSLIAMFDKLPPSYREACQLFYVENMTVAQISEALNMPKGTIKSSLHRMRKILKKLLTQKEHVKSSSTNTCGNCNICSSPIQQEQ</sequence>
<dbReference type="InterPro" id="IPR013324">
    <property type="entry name" value="RNA_pol_sigma_r3/r4-like"/>
</dbReference>
<evidence type="ECO:0000313" key="7">
    <source>
        <dbReference type="EMBL" id="XCD08455.1"/>
    </source>
</evidence>
<keyword evidence="4" id="KW-0804">Transcription</keyword>
<dbReference type="GO" id="GO:0003677">
    <property type="term" value="F:DNA binding"/>
    <property type="evidence" value="ECO:0007669"/>
    <property type="project" value="InterPro"/>
</dbReference>
<dbReference type="SUPFAM" id="SSF88946">
    <property type="entry name" value="Sigma2 domain of RNA polymerase sigma factors"/>
    <property type="match status" value="1"/>
</dbReference>
<protein>
    <submittedName>
        <fullName evidence="7">Polymerase/primase</fullName>
    </submittedName>
</protein>
<evidence type="ECO:0000256" key="4">
    <source>
        <dbReference type="ARBA" id="ARBA00023163"/>
    </source>
</evidence>
<dbReference type="InterPro" id="IPR014284">
    <property type="entry name" value="RNA_pol_sigma-70_dom"/>
</dbReference>
<dbReference type="NCBIfam" id="TIGR02937">
    <property type="entry name" value="sigma70-ECF"/>
    <property type="match status" value="1"/>
</dbReference>
<dbReference type="Pfam" id="PF08281">
    <property type="entry name" value="Sigma70_r4_2"/>
    <property type="match status" value="1"/>
</dbReference>
<dbReference type="Pfam" id="PF04542">
    <property type="entry name" value="Sigma70_r2"/>
    <property type="match status" value="1"/>
</dbReference>
<accession>A0AAU8B9L8</accession>
<feature type="domain" description="RNA polymerase sigma-70 region 2" evidence="5">
    <location>
        <begin position="27"/>
        <end position="91"/>
    </location>
</feature>
<name>A0AAU8B9L8_9CAUD</name>
<dbReference type="InterPro" id="IPR013249">
    <property type="entry name" value="RNA_pol_sigma70_r4_t2"/>
</dbReference>
<dbReference type="PANTHER" id="PTHR43133">
    <property type="entry name" value="RNA POLYMERASE ECF-TYPE SIGMA FACTO"/>
    <property type="match status" value="1"/>
</dbReference>
<dbReference type="InterPro" id="IPR036388">
    <property type="entry name" value="WH-like_DNA-bd_sf"/>
</dbReference>
<organism evidence="7">
    <name type="scientific">Dulem virus 42</name>
    <dbReference type="NCBI Taxonomy" id="3145760"/>
    <lineage>
        <taxon>Viruses</taxon>
        <taxon>Duplodnaviria</taxon>
        <taxon>Heunggongvirae</taxon>
        <taxon>Uroviricota</taxon>
        <taxon>Caudoviricetes</taxon>
    </lineage>
</organism>
<reference evidence="7" key="1">
    <citation type="submission" date="2024-03" db="EMBL/GenBank/DDBJ databases">
        <title>Diverse circular DNA viruses in blood, oral, and fecal samples of captive lemurs.</title>
        <authorList>
            <person name="Paietta E.N."/>
            <person name="Kraberger S."/>
            <person name="Lund M.C."/>
            <person name="Custer J.M."/>
            <person name="Vargas K.M."/>
            <person name="Ehmke E.E."/>
            <person name="Yoder A.D."/>
            <person name="Varsani A."/>
        </authorList>
    </citation>
    <scope>NUCLEOTIDE SEQUENCE</scope>
    <source>
        <strain evidence="7">Duke_30FF_63</strain>
    </source>
</reference>